<comment type="caution">
    <text evidence="2">The sequence shown here is derived from an EMBL/GenBank/DDBJ whole genome shotgun (WGS) entry which is preliminary data.</text>
</comment>
<reference evidence="2" key="1">
    <citation type="journal article" date="2023" name="bioRxiv">
        <title>Improved chromosome-level genome assembly for marigold (Tagetes erecta).</title>
        <authorList>
            <person name="Jiang F."/>
            <person name="Yuan L."/>
            <person name="Wang S."/>
            <person name="Wang H."/>
            <person name="Xu D."/>
            <person name="Wang A."/>
            <person name="Fan W."/>
        </authorList>
    </citation>
    <scope>NUCLEOTIDE SEQUENCE</scope>
    <source>
        <strain evidence="2">WSJ</strain>
        <tissue evidence="2">Leaf</tissue>
    </source>
</reference>
<dbReference type="AlphaFoldDB" id="A0AAD8KN20"/>
<dbReference type="EMBL" id="JAUHHV010000005">
    <property type="protein sequence ID" value="KAK1425818.1"/>
    <property type="molecule type" value="Genomic_DNA"/>
</dbReference>
<keyword evidence="3" id="KW-1185">Reference proteome</keyword>
<dbReference type="Pfam" id="PF00168">
    <property type="entry name" value="C2"/>
    <property type="match status" value="2"/>
</dbReference>
<name>A0AAD8KN20_TARER</name>
<dbReference type="GO" id="GO:0008289">
    <property type="term" value="F:lipid binding"/>
    <property type="evidence" value="ECO:0007669"/>
    <property type="project" value="InterPro"/>
</dbReference>
<dbReference type="InterPro" id="IPR045050">
    <property type="entry name" value="Synaptotagmin_plant"/>
</dbReference>
<protein>
    <recommendedName>
        <fullName evidence="1">C2 domain-containing protein</fullName>
    </recommendedName>
</protein>
<accession>A0AAD8KN20</accession>
<evidence type="ECO:0000259" key="1">
    <source>
        <dbReference type="PROSITE" id="PS50004"/>
    </source>
</evidence>
<evidence type="ECO:0000313" key="2">
    <source>
        <dbReference type="EMBL" id="KAK1425818.1"/>
    </source>
</evidence>
<evidence type="ECO:0000313" key="3">
    <source>
        <dbReference type="Proteomes" id="UP001229421"/>
    </source>
</evidence>
<feature type="domain" description="C2" evidence="1">
    <location>
        <begin position="200"/>
        <end position="317"/>
    </location>
</feature>
<dbReference type="InterPro" id="IPR035892">
    <property type="entry name" value="C2_domain_sf"/>
</dbReference>
<sequence length="343" mass="39650">MTVFATIAYQCLKRDPKERPLMSDVVTALTTAFQYQCLKPPRTGSIPKVINVLTAMELKRRRSGILSVKIVEGIYVRRINPFAACNPFVTLKLSHTDLQSVHKTTVKHKESYPKWNEEFSLKVENIDVQSLHITVMSEQSVNKYDYLGRSSMESKEVSPDNPKTHNISVRTKHNGFLVCKLKLETVYKPLAYNQSLVNEYLSAMQKAAVETRDGPGLLVIIIHEARYLEKRELSCNPYVSVSFRDELRKTKTIMNDHYPEWKEKFTFTLDRPPRDDKLRLEVISTPWSRFLDKEESMGCVDIDLAHVVDEERIIDTYKLKGLGMLEVELQWRISNHITPNNDT</sequence>
<proteinExistence type="predicted"/>
<dbReference type="GO" id="GO:0005783">
    <property type="term" value="C:endoplasmic reticulum"/>
    <property type="evidence" value="ECO:0007669"/>
    <property type="project" value="TreeGrafter"/>
</dbReference>
<dbReference type="PANTHER" id="PTHR10774:SF194">
    <property type="entry name" value="C2 DOMAIN, SYNAPTOTAGMIN-LIKE MITOCHONDRIAL-LIPID-BINDING DOMAIN-CONTAINING PROTEIN-RELATED"/>
    <property type="match status" value="1"/>
</dbReference>
<dbReference type="CDD" id="cd00030">
    <property type="entry name" value="C2"/>
    <property type="match status" value="2"/>
</dbReference>
<dbReference type="Gene3D" id="2.60.40.150">
    <property type="entry name" value="C2 domain"/>
    <property type="match status" value="2"/>
</dbReference>
<dbReference type="PANTHER" id="PTHR10774">
    <property type="entry name" value="EXTENDED SYNAPTOTAGMIN-RELATED"/>
    <property type="match status" value="1"/>
</dbReference>
<dbReference type="Proteomes" id="UP001229421">
    <property type="component" value="Unassembled WGS sequence"/>
</dbReference>
<dbReference type="PROSITE" id="PS50004">
    <property type="entry name" value="C2"/>
    <property type="match status" value="2"/>
</dbReference>
<dbReference type="SMART" id="SM00239">
    <property type="entry name" value="C2"/>
    <property type="match status" value="2"/>
</dbReference>
<dbReference type="SUPFAM" id="SSF49562">
    <property type="entry name" value="C2 domain (Calcium/lipid-binding domain, CaLB)"/>
    <property type="match status" value="2"/>
</dbReference>
<feature type="domain" description="C2" evidence="1">
    <location>
        <begin position="42"/>
        <end position="168"/>
    </location>
</feature>
<organism evidence="2 3">
    <name type="scientific">Tagetes erecta</name>
    <name type="common">African marigold</name>
    <dbReference type="NCBI Taxonomy" id="13708"/>
    <lineage>
        <taxon>Eukaryota</taxon>
        <taxon>Viridiplantae</taxon>
        <taxon>Streptophyta</taxon>
        <taxon>Embryophyta</taxon>
        <taxon>Tracheophyta</taxon>
        <taxon>Spermatophyta</taxon>
        <taxon>Magnoliopsida</taxon>
        <taxon>eudicotyledons</taxon>
        <taxon>Gunneridae</taxon>
        <taxon>Pentapetalae</taxon>
        <taxon>asterids</taxon>
        <taxon>campanulids</taxon>
        <taxon>Asterales</taxon>
        <taxon>Asteraceae</taxon>
        <taxon>Asteroideae</taxon>
        <taxon>Heliantheae alliance</taxon>
        <taxon>Tageteae</taxon>
        <taxon>Tagetes</taxon>
    </lineage>
</organism>
<dbReference type="InterPro" id="IPR000008">
    <property type="entry name" value="C2_dom"/>
</dbReference>
<gene>
    <name evidence="2" type="ORF">QVD17_21179</name>
</gene>